<dbReference type="EMBL" id="FLRE01000084">
    <property type="protein sequence ID" value="SBT34756.1"/>
    <property type="molecule type" value="Genomic_DNA"/>
</dbReference>
<dbReference type="Proteomes" id="UP000078555">
    <property type="component" value="Unassembled WGS sequence"/>
</dbReference>
<dbReference type="AlphaFoldDB" id="A0A1A8YRZ2"/>
<accession>A0A1A8YRZ2</accession>
<keyword evidence="4" id="KW-1185">Reference proteome</keyword>
<gene>
    <name evidence="1" type="ORF">POVWA1_021590</name>
    <name evidence="2" type="ORF">POVWA2_021570</name>
</gene>
<dbReference type="EMBL" id="FLRD01000070">
    <property type="protein sequence ID" value="SBT34306.1"/>
    <property type="molecule type" value="Genomic_DNA"/>
</dbReference>
<reference evidence="3 4" key="2">
    <citation type="submission" date="2016-05" db="EMBL/GenBank/DDBJ databases">
        <authorList>
            <person name="Naeem Raeece"/>
        </authorList>
    </citation>
    <scope>NUCLEOTIDE SEQUENCE [LARGE SCALE GENOMIC DNA]</scope>
</reference>
<evidence type="ECO:0000313" key="2">
    <source>
        <dbReference type="EMBL" id="SBT34756.1"/>
    </source>
</evidence>
<organism evidence="1 4">
    <name type="scientific">Plasmodium ovale wallikeri</name>
    <dbReference type="NCBI Taxonomy" id="864142"/>
    <lineage>
        <taxon>Eukaryota</taxon>
        <taxon>Sar</taxon>
        <taxon>Alveolata</taxon>
        <taxon>Apicomplexa</taxon>
        <taxon>Aconoidasida</taxon>
        <taxon>Haemosporida</taxon>
        <taxon>Plasmodiidae</taxon>
        <taxon>Plasmodium</taxon>
        <taxon>Plasmodium (Plasmodium)</taxon>
    </lineage>
</organism>
<name>A0A1A8YRZ2_PLAOA</name>
<reference evidence="1" key="1">
    <citation type="submission" date="2016-05" db="EMBL/GenBank/DDBJ databases">
        <authorList>
            <person name="Lavstsen T."/>
            <person name="Jespersen J.S."/>
        </authorList>
    </citation>
    <scope>NUCLEOTIDE SEQUENCE [LARGE SCALE GENOMIC DNA]</scope>
</reference>
<dbReference type="Proteomes" id="UP000078550">
    <property type="component" value="Unassembled WGS sequence"/>
</dbReference>
<sequence>MQITVRVNSSGEFPAEARLDNFKKYRFKPVLCTQACTWVHVHVYVRGKNDDRKTATGKQRRENSDGKSSFCTPVTAMLLIVWK</sequence>
<evidence type="ECO:0000313" key="1">
    <source>
        <dbReference type="EMBL" id="SBT34306.1"/>
    </source>
</evidence>
<evidence type="ECO:0000313" key="3">
    <source>
        <dbReference type="Proteomes" id="UP000078550"/>
    </source>
</evidence>
<evidence type="ECO:0000313" key="4">
    <source>
        <dbReference type="Proteomes" id="UP000078555"/>
    </source>
</evidence>
<protein>
    <submittedName>
        <fullName evidence="1">Uncharacterized protein</fullName>
    </submittedName>
</protein>
<proteinExistence type="predicted"/>